<dbReference type="Gene3D" id="2.60.40.1180">
    <property type="entry name" value="Golgi alpha-mannosidase II"/>
    <property type="match status" value="1"/>
</dbReference>
<dbReference type="RefSeq" id="WP_125052062.1">
    <property type="nucleotide sequence ID" value="NZ_BHZD01000001.1"/>
</dbReference>
<feature type="domain" description="Glycosyl hydrolase family 13 catalytic" evidence="5">
    <location>
        <begin position="141"/>
        <end position="548"/>
    </location>
</feature>
<dbReference type="InterPro" id="IPR013780">
    <property type="entry name" value="Glyco_hydro_b"/>
</dbReference>
<accession>A0A401VW55</accession>
<dbReference type="SMART" id="SM00642">
    <property type="entry name" value="Aamy"/>
    <property type="match status" value="1"/>
</dbReference>
<dbReference type="SUPFAM" id="SSF51445">
    <property type="entry name" value="(Trans)glycosidases"/>
    <property type="match status" value="1"/>
</dbReference>
<dbReference type="InterPro" id="IPR044505">
    <property type="entry name" value="GlgX_Isoamylase_N_E_set"/>
</dbReference>
<dbReference type="Pfam" id="PF02922">
    <property type="entry name" value="CBM_48"/>
    <property type="match status" value="1"/>
</dbReference>
<dbReference type="InterPro" id="IPR011837">
    <property type="entry name" value="Glycogen_debranch_GlgX"/>
</dbReference>
<feature type="compositionally biased region" description="Basic and acidic residues" evidence="4">
    <location>
        <begin position="450"/>
        <end position="464"/>
    </location>
</feature>
<proteinExistence type="inferred from homology"/>
<protein>
    <submittedName>
        <fullName evidence="6">Glycogen operon protein GlgX homolog</fullName>
    </submittedName>
</protein>
<gene>
    <name evidence="6" type="ORF">GKJPGBOP_00914</name>
</gene>
<evidence type="ECO:0000256" key="2">
    <source>
        <dbReference type="ARBA" id="ARBA00022801"/>
    </source>
</evidence>
<dbReference type="AlphaFoldDB" id="A0A401VW55"/>
<dbReference type="InterPro" id="IPR013783">
    <property type="entry name" value="Ig-like_fold"/>
</dbReference>
<comment type="similarity">
    <text evidence="1">Belongs to the glycosyl hydrolase 13 family.</text>
</comment>
<dbReference type="SUPFAM" id="SSF81296">
    <property type="entry name" value="E set domains"/>
    <property type="match status" value="1"/>
</dbReference>
<keyword evidence="2" id="KW-0378">Hydrolase</keyword>
<reference evidence="6 7" key="1">
    <citation type="submission" date="2018-11" db="EMBL/GenBank/DDBJ databases">
        <title>Whole genome sequence of Streptomyces paromomycinus NBRC 15454(T).</title>
        <authorList>
            <person name="Komaki H."/>
            <person name="Tamura T."/>
        </authorList>
    </citation>
    <scope>NUCLEOTIDE SEQUENCE [LARGE SCALE GENOMIC DNA]</scope>
    <source>
        <strain evidence="6 7">NBRC 15454</strain>
    </source>
</reference>
<dbReference type="EMBL" id="BHZD01000001">
    <property type="protein sequence ID" value="GCD41261.1"/>
    <property type="molecule type" value="Genomic_DNA"/>
</dbReference>
<dbReference type="InterPro" id="IPR014756">
    <property type="entry name" value="Ig_E-set"/>
</dbReference>
<name>A0A401VW55_STREY</name>
<keyword evidence="3" id="KW-0326">Glycosidase</keyword>
<dbReference type="InterPro" id="IPR006047">
    <property type="entry name" value="GH13_cat_dom"/>
</dbReference>
<dbReference type="SUPFAM" id="SSF51011">
    <property type="entry name" value="Glycosyl hydrolase domain"/>
    <property type="match status" value="1"/>
</dbReference>
<dbReference type="Gene3D" id="3.20.20.80">
    <property type="entry name" value="Glycosidases"/>
    <property type="match status" value="1"/>
</dbReference>
<keyword evidence="7" id="KW-1185">Reference proteome</keyword>
<comment type="caution">
    <text evidence="6">The sequence shown here is derived from an EMBL/GenBank/DDBJ whole genome shotgun (WGS) entry which is preliminary data.</text>
</comment>
<evidence type="ECO:0000313" key="7">
    <source>
        <dbReference type="Proteomes" id="UP000286746"/>
    </source>
</evidence>
<dbReference type="InterPro" id="IPR017853">
    <property type="entry name" value="GH"/>
</dbReference>
<dbReference type="GO" id="GO:0005980">
    <property type="term" value="P:glycogen catabolic process"/>
    <property type="evidence" value="ECO:0007669"/>
    <property type="project" value="InterPro"/>
</dbReference>
<dbReference type="InterPro" id="IPR004193">
    <property type="entry name" value="Glyco_hydro_13_N"/>
</dbReference>
<dbReference type="PANTHER" id="PTHR43002">
    <property type="entry name" value="GLYCOGEN DEBRANCHING ENZYME"/>
    <property type="match status" value="1"/>
</dbReference>
<feature type="region of interest" description="Disordered" evidence="4">
    <location>
        <begin position="450"/>
        <end position="475"/>
    </location>
</feature>
<evidence type="ECO:0000256" key="3">
    <source>
        <dbReference type="ARBA" id="ARBA00023295"/>
    </source>
</evidence>
<evidence type="ECO:0000256" key="1">
    <source>
        <dbReference type="ARBA" id="ARBA00008061"/>
    </source>
</evidence>
<dbReference type="GO" id="GO:0004135">
    <property type="term" value="F:amylo-alpha-1,6-glucosidase activity"/>
    <property type="evidence" value="ECO:0007669"/>
    <property type="project" value="InterPro"/>
</dbReference>
<evidence type="ECO:0000256" key="4">
    <source>
        <dbReference type="SAM" id="MobiDB-lite"/>
    </source>
</evidence>
<dbReference type="CDD" id="cd11326">
    <property type="entry name" value="AmyAc_Glg_debranch"/>
    <property type="match status" value="1"/>
</dbReference>
<dbReference type="CDD" id="cd02856">
    <property type="entry name" value="E_set_GDE_Isoamylase_N"/>
    <property type="match status" value="1"/>
</dbReference>
<dbReference type="Proteomes" id="UP000286746">
    <property type="component" value="Unassembled WGS sequence"/>
</dbReference>
<sequence>MTVPPASPAPGDPYRLGAHWDGSGTSFAVYSSAGAYGGSVELCLLGEDGERRLPMAVDHDIWHTYVQGAGPGQGYGYRAHGPFAPARGLRFDPSRLLLDPYARVLKPTGKRTLLPLVADPAFDWGDDRAPRHPWSRTFLYETHVKGLTAQHPEVPAPLRGTYAGLAHPAVIGHLNRLGVTAVELMPVHQFLPELFLLDRDLTNYWGYSTVGFFAPHAAYSSTGHEGGQVTEFKAMVKALHAAGVEVILDVVYNHTAEGPPDDPTLSFRGLANEIYYRLDPADPARYVDTTGTRNTLNAGRPEVLRLIMDSLRYWITEMHVDGFRFDLAATLARQYGYVDRLAAFFGLLYQDPVVGRVKLIAEPWDVGAPDSYQVGRFPPGWNEWNDRYRNTVRDFWRGRPAVGDLASRIAGSADLYAPERRGPDASVNFLTCHDGMTLTDLVSYALKHNEANGEHNRDGTDDNRSANYGVEGPTRDPAIVSVRERQRRNMLATLLLSQGCTMLHGGDEIGRTQGGNNNAYCQDNPTSWYDWSAPTPLTDFVRRAVALQRDHPVLRRTAFLTGSGTPPDIAWYDREGRPMTPARWDDPATRFLAFLLAGDRAAAPDTDLLALLNSGADAVDFPVPGRPGAVYEVVLDTTAPDGAPAASATLKTGDVCTVPARTVWVATAALPGG</sequence>
<dbReference type="NCBIfam" id="TIGR02100">
    <property type="entry name" value="glgX_debranch"/>
    <property type="match status" value="1"/>
</dbReference>
<evidence type="ECO:0000259" key="5">
    <source>
        <dbReference type="SMART" id="SM00642"/>
    </source>
</evidence>
<evidence type="ECO:0000313" key="6">
    <source>
        <dbReference type="EMBL" id="GCD41261.1"/>
    </source>
</evidence>
<organism evidence="6 7">
    <name type="scientific">Streptomyces paromomycinus</name>
    <name type="common">Streptomyces rimosus subsp. paromomycinus</name>
    <dbReference type="NCBI Taxonomy" id="92743"/>
    <lineage>
        <taxon>Bacteria</taxon>
        <taxon>Bacillati</taxon>
        <taxon>Actinomycetota</taxon>
        <taxon>Actinomycetes</taxon>
        <taxon>Kitasatosporales</taxon>
        <taxon>Streptomycetaceae</taxon>
        <taxon>Streptomyces</taxon>
    </lineage>
</organism>
<dbReference type="Gene3D" id="2.60.40.10">
    <property type="entry name" value="Immunoglobulins"/>
    <property type="match status" value="1"/>
</dbReference>